<dbReference type="GO" id="GO:0015562">
    <property type="term" value="F:efflux transmembrane transporter activity"/>
    <property type="evidence" value="ECO:0007669"/>
    <property type="project" value="InterPro"/>
</dbReference>
<dbReference type="GO" id="GO:0015288">
    <property type="term" value="F:porin activity"/>
    <property type="evidence" value="ECO:0007669"/>
    <property type="project" value="TreeGrafter"/>
</dbReference>
<dbReference type="NCBIfam" id="TIGR01844">
    <property type="entry name" value="type_I_sec_TolC"/>
    <property type="match status" value="1"/>
</dbReference>
<keyword evidence="4" id="KW-1134">Transmembrane beta strand</keyword>
<evidence type="ECO:0000313" key="9">
    <source>
        <dbReference type="Proteomes" id="UP001197378"/>
    </source>
</evidence>
<protein>
    <submittedName>
        <fullName evidence="8">TolC family outer membrane protein</fullName>
    </submittedName>
</protein>
<comment type="subcellular location">
    <subcellularLocation>
        <location evidence="1">Cell outer membrane</location>
    </subcellularLocation>
</comment>
<dbReference type="Proteomes" id="UP001197378">
    <property type="component" value="Unassembled WGS sequence"/>
</dbReference>
<dbReference type="InterPro" id="IPR051906">
    <property type="entry name" value="TolC-like"/>
</dbReference>
<organism evidence="8 9">
    <name type="scientific">Igneacidithiobacillus copahuensis</name>
    <dbReference type="NCBI Taxonomy" id="2724909"/>
    <lineage>
        <taxon>Bacteria</taxon>
        <taxon>Pseudomonadati</taxon>
        <taxon>Pseudomonadota</taxon>
        <taxon>Acidithiobacillia</taxon>
        <taxon>Acidithiobacillales</taxon>
        <taxon>Acidithiobacillaceae</taxon>
        <taxon>Igneacidithiobacillus</taxon>
    </lineage>
</organism>
<dbReference type="GO" id="GO:1990281">
    <property type="term" value="C:efflux pump complex"/>
    <property type="evidence" value="ECO:0007669"/>
    <property type="project" value="TreeGrafter"/>
</dbReference>
<evidence type="ECO:0000256" key="4">
    <source>
        <dbReference type="ARBA" id="ARBA00022452"/>
    </source>
</evidence>
<dbReference type="Pfam" id="PF02321">
    <property type="entry name" value="OEP"/>
    <property type="match status" value="2"/>
</dbReference>
<dbReference type="InterPro" id="IPR010130">
    <property type="entry name" value="T1SS_OMP_TolC"/>
</dbReference>
<name>A0AAE2YRU8_9PROT</name>
<dbReference type="PANTHER" id="PTHR30026:SF20">
    <property type="entry name" value="OUTER MEMBRANE PROTEIN TOLC"/>
    <property type="match status" value="1"/>
</dbReference>
<keyword evidence="5" id="KW-0812">Transmembrane</keyword>
<dbReference type="EMBL" id="JAAXYO010000182">
    <property type="protein sequence ID" value="MBU2789152.1"/>
    <property type="molecule type" value="Genomic_DNA"/>
</dbReference>
<keyword evidence="3" id="KW-0813">Transport</keyword>
<dbReference type="GO" id="GO:0009279">
    <property type="term" value="C:cell outer membrane"/>
    <property type="evidence" value="ECO:0007669"/>
    <property type="project" value="UniProtKB-SubCell"/>
</dbReference>
<dbReference type="Gene3D" id="1.20.1600.10">
    <property type="entry name" value="Outer membrane efflux proteins (OEP)"/>
    <property type="match status" value="1"/>
</dbReference>
<keyword evidence="9" id="KW-1185">Reference proteome</keyword>
<proteinExistence type="inferred from homology"/>
<comment type="caution">
    <text evidence="8">The sequence shown here is derived from an EMBL/GenBank/DDBJ whole genome shotgun (WGS) entry which is preliminary data.</text>
</comment>
<accession>A0AAE2YRU8</accession>
<dbReference type="InterPro" id="IPR003423">
    <property type="entry name" value="OMP_efflux"/>
</dbReference>
<evidence type="ECO:0000256" key="2">
    <source>
        <dbReference type="ARBA" id="ARBA00007613"/>
    </source>
</evidence>
<sequence>MSALRRAIITGFALFLTSPAIFAEDLLSVYQQAIQTDPQLAEARANLQAAEQDKPLARSAYLPHLGLGASVGFNTGHFSGFAGLDISKAYLSNSYSVSLTQAVFNGPALSAIKQAGSQIQAAAMGLAYTEQDLALRVAKAYFAVLEAEAQEAIAKKQTNLLDSIYKQTEAQLQIGTGDIISVREARARLDSAKADQIQAENATQVALRQLQRLTHAPVGQLAPLHQFQALGPQPDNMQDWVATAMKSSPQILQAEAQTQSAQDAVEVQRRARWPKLDLQGIAQHVHGNPFPGFTENQAGVSLNLSMPIFEGGQISSQVQKAQAQSMASSDHLGSVRDAVKLNVESSFLDLQNSVAQLQAAKESAQSAKVSLAGTRKGYEVGTRSIIDLLQTATDYIRAEQHYNVALYRQVTARVALKAAAGQLNIGDLTSINALLQP</sequence>
<dbReference type="RefSeq" id="WP_215871447.1">
    <property type="nucleotide sequence ID" value="NZ_JAAXYO010000182.1"/>
</dbReference>
<reference evidence="8" key="1">
    <citation type="journal article" date="2021" name="ISME J.">
        <title>Genomic evolution of the class Acidithiobacillia: deep-branching Proteobacteria living in extreme acidic conditions.</title>
        <authorList>
            <person name="Moya-Beltran A."/>
            <person name="Beard S."/>
            <person name="Rojas-Villalobos C."/>
            <person name="Issotta F."/>
            <person name="Gallardo Y."/>
            <person name="Ulloa R."/>
            <person name="Giaveno A."/>
            <person name="Degli Esposti M."/>
            <person name="Johnson D.B."/>
            <person name="Quatrini R."/>
        </authorList>
    </citation>
    <scope>NUCLEOTIDE SEQUENCE</scope>
    <source>
        <strain evidence="8">VAN18-1</strain>
    </source>
</reference>
<evidence type="ECO:0000256" key="3">
    <source>
        <dbReference type="ARBA" id="ARBA00022448"/>
    </source>
</evidence>
<keyword evidence="7" id="KW-0998">Cell outer membrane</keyword>
<evidence type="ECO:0000256" key="7">
    <source>
        <dbReference type="ARBA" id="ARBA00023237"/>
    </source>
</evidence>
<evidence type="ECO:0000256" key="5">
    <source>
        <dbReference type="ARBA" id="ARBA00022692"/>
    </source>
</evidence>
<comment type="similarity">
    <text evidence="2">Belongs to the outer membrane factor (OMF) (TC 1.B.17) family.</text>
</comment>
<dbReference type="PANTHER" id="PTHR30026">
    <property type="entry name" value="OUTER MEMBRANE PROTEIN TOLC"/>
    <property type="match status" value="1"/>
</dbReference>
<dbReference type="SUPFAM" id="SSF56954">
    <property type="entry name" value="Outer membrane efflux proteins (OEP)"/>
    <property type="match status" value="1"/>
</dbReference>
<evidence type="ECO:0000313" key="8">
    <source>
        <dbReference type="EMBL" id="MBU2789152.1"/>
    </source>
</evidence>
<keyword evidence="6" id="KW-0472">Membrane</keyword>
<evidence type="ECO:0000256" key="6">
    <source>
        <dbReference type="ARBA" id="ARBA00023136"/>
    </source>
</evidence>
<gene>
    <name evidence="8" type="ORF">HFQ13_13210</name>
</gene>
<evidence type="ECO:0000256" key="1">
    <source>
        <dbReference type="ARBA" id="ARBA00004442"/>
    </source>
</evidence>
<dbReference type="AlphaFoldDB" id="A0AAE2YRU8"/>